<sequence>MSSVPEVTCRTRSKRLPWFFAGAGAAGLVLAVARLAMTGGVPDVWVFAGVLLVPLGVGGAHAAVVRMHADADGLSYRTLLRRRGARWEDIADVRVYLRRGRHGDIRRVDVVTRGGPTWRLPLPVSPSAEGRAAFDDTVEALRALHRRHGTPDADHLVVVSASTAGRGAVLPAVLCVLFLAGAASAARFVPVVAETKLAWESAVPCAAESSGSGRDCLTELSAVIARTEVDKGRGSSYLYFADGRPVDRLAVSREGAEGFEAGDRVELTAWRGQVREVIGEGHVWREHFPAAGEITVIAALCVLAAGLSGAVIVQRRRGRRLPADEVLPSSAPYAGALVGTAVWALPYCYRHPTLAPETAGDVVWAGLGSLASLALLLQAWRATRVRTPGTDLATSADTSPDDEDVFLPARFLESTDYNPNGFGTHIVLGADGPAVTPHPGPGRFAARPVSVRRLTVRTVRRPRGGDGDGVPRSWDVAELDDEGTQIRLAAAPADLARILRAITAAEAPVGS</sequence>
<evidence type="ECO:0000313" key="1">
    <source>
        <dbReference type="EMBL" id="MEY9813011.1"/>
    </source>
</evidence>
<keyword evidence="2" id="KW-1185">Reference proteome</keyword>
<dbReference type="Proteomes" id="UP001565447">
    <property type="component" value="Unassembled WGS sequence"/>
</dbReference>
<dbReference type="EMBL" id="JBGCBD010000002">
    <property type="protein sequence ID" value="MEY9813011.1"/>
    <property type="molecule type" value="Genomic_DNA"/>
</dbReference>
<gene>
    <name evidence="1" type="ORF">RKD21_003268</name>
</gene>
<reference evidence="1" key="1">
    <citation type="submission" date="2024-07" db="EMBL/GenBank/DDBJ databases">
        <title>Genome sequencing of plant associated microbes to promote plant fitness in Sorghum bicolor and Oryza sativa.</title>
        <authorList>
            <person name="Coleman-Derr D."/>
        </authorList>
    </citation>
    <scope>NUCLEOTIDE SEQUENCE</scope>
    <source>
        <strain evidence="1">SAI-173</strain>
    </source>
</reference>
<proteinExistence type="predicted"/>
<name>A0ACC6UNZ0_STRAO</name>
<evidence type="ECO:0000313" key="2">
    <source>
        <dbReference type="Proteomes" id="UP001565447"/>
    </source>
</evidence>
<accession>A0ACC6UNZ0</accession>
<protein>
    <submittedName>
        <fullName evidence="1">Uncharacterized protein</fullName>
    </submittedName>
</protein>
<comment type="caution">
    <text evidence="1">The sequence shown here is derived from an EMBL/GenBank/DDBJ whole genome shotgun (WGS) entry which is preliminary data.</text>
</comment>
<organism evidence="1 2">
    <name type="scientific">Streptomyces albogriseolus</name>
    <dbReference type="NCBI Taxonomy" id="1887"/>
    <lineage>
        <taxon>Bacteria</taxon>
        <taxon>Bacillati</taxon>
        <taxon>Actinomycetota</taxon>
        <taxon>Actinomycetes</taxon>
        <taxon>Kitasatosporales</taxon>
        <taxon>Streptomycetaceae</taxon>
        <taxon>Streptomyces</taxon>
        <taxon>Streptomyces albogriseolus group</taxon>
    </lineage>
</organism>